<dbReference type="PANTHER" id="PTHR31283:SF5">
    <property type="entry name" value="EKC_KEOPS COMPLEX SUBUNIT LAGE3"/>
    <property type="match status" value="1"/>
</dbReference>
<dbReference type="FunFam" id="3.30.310.50:FF:000005">
    <property type="entry name" value="L antigen family member 3"/>
    <property type="match status" value="1"/>
</dbReference>
<dbReference type="PANTHER" id="PTHR31283">
    <property type="entry name" value="EKC/KEOPS COMPLEX SUBUNIT PCC1 FAMILY MEMBER"/>
    <property type="match status" value="1"/>
</dbReference>
<dbReference type="OrthoDB" id="10025739at2759"/>
<dbReference type="GO" id="GO:0005737">
    <property type="term" value="C:cytoplasm"/>
    <property type="evidence" value="ECO:0007669"/>
    <property type="project" value="UniProtKB-SubCell"/>
</dbReference>
<name>A0A1M8ABG2_MALS4</name>
<dbReference type="GO" id="GO:0000408">
    <property type="term" value="C:EKC/KEOPS complex"/>
    <property type="evidence" value="ECO:0007669"/>
    <property type="project" value="TreeGrafter"/>
</dbReference>
<dbReference type="OMA" id="IMIHAAT"/>
<comment type="similarity">
    <text evidence="3">Belongs to the CTAG/PCC1 family.</text>
</comment>
<dbReference type="GO" id="GO:0005634">
    <property type="term" value="C:nucleus"/>
    <property type="evidence" value="ECO:0007669"/>
    <property type="project" value="UniProtKB-SubCell"/>
</dbReference>
<keyword evidence="6" id="KW-0539">Nucleus</keyword>
<evidence type="ECO:0000256" key="3">
    <source>
        <dbReference type="ARBA" id="ARBA00007073"/>
    </source>
</evidence>
<dbReference type="InterPro" id="IPR015419">
    <property type="entry name" value="CTAG/Pcc1"/>
</dbReference>
<evidence type="ECO:0000256" key="7">
    <source>
        <dbReference type="SAM" id="MobiDB-lite"/>
    </source>
</evidence>
<dbReference type="Proteomes" id="UP000186303">
    <property type="component" value="Chromosome 7"/>
</dbReference>
<evidence type="ECO:0000256" key="2">
    <source>
        <dbReference type="ARBA" id="ARBA00004496"/>
    </source>
</evidence>
<keyword evidence="4" id="KW-0963">Cytoplasm</keyword>
<protein>
    <submittedName>
        <fullName evidence="8">Similar to S.cerevisiae protein PCC1 (Component of the EKC/KEOPS protein complex)</fullName>
    </submittedName>
</protein>
<proteinExistence type="inferred from homology"/>
<accession>A0A1M8ABG2</accession>
<comment type="subcellular location">
    <subcellularLocation>
        <location evidence="2">Cytoplasm</location>
    </subcellularLocation>
    <subcellularLocation>
        <location evidence="1">Nucleus</location>
    </subcellularLocation>
</comment>
<feature type="region of interest" description="Disordered" evidence="7">
    <location>
        <begin position="95"/>
        <end position="118"/>
    </location>
</feature>
<gene>
    <name evidence="8" type="ORF">MSYG_4043</name>
</gene>
<dbReference type="GO" id="GO:0008033">
    <property type="term" value="P:tRNA processing"/>
    <property type="evidence" value="ECO:0007669"/>
    <property type="project" value="UniProtKB-KW"/>
</dbReference>
<evidence type="ECO:0000313" key="9">
    <source>
        <dbReference type="Proteomes" id="UP000186303"/>
    </source>
</evidence>
<evidence type="ECO:0000256" key="6">
    <source>
        <dbReference type="ARBA" id="ARBA00023242"/>
    </source>
</evidence>
<organism evidence="8 9">
    <name type="scientific">Malassezia sympodialis (strain ATCC 42132)</name>
    <name type="common">Atopic eczema-associated yeast</name>
    <dbReference type="NCBI Taxonomy" id="1230383"/>
    <lineage>
        <taxon>Eukaryota</taxon>
        <taxon>Fungi</taxon>
        <taxon>Dikarya</taxon>
        <taxon>Basidiomycota</taxon>
        <taxon>Ustilaginomycotina</taxon>
        <taxon>Malasseziomycetes</taxon>
        <taxon>Malasseziales</taxon>
        <taxon>Malasseziaceae</taxon>
        <taxon>Malassezia</taxon>
    </lineage>
</organism>
<reference evidence="9" key="1">
    <citation type="journal article" date="2017" name="Nucleic Acids Res.">
        <title>Proteogenomics produces comprehensive and highly accurate protein-coding gene annotation in a complete genome assembly of Malassezia sympodialis.</title>
        <authorList>
            <person name="Zhu Y."/>
            <person name="Engstroem P.G."/>
            <person name="Tellgren-Roth C."/>
            <person name="Baudo C.D."/>
            <person name="Kennell J.C."/>
            <person name="Sun S."/>
            <person name="Billmyre R.B."/>
            <person name="Schroeder M.S."/>
            <person name="Andersson A."/>
            <person name="Holm T."/>
            <person name="Sigurgeirsson B."/>
            <person name="Wu G."/>
            <person name="Sankaranarayanan S.R."/>
            <person name="Siddharthan R."/>
            <person name="Sanyal K."/>
            <person name="Lundeberg J."/>
            <person name="Nystedt B."/>
            <person name="Boekhout T."/>
            <person name="Dawson T.L. Jr."/>
            <person name="Heitman J."/>
            <person name="Scheynius A."/>
            <person name="Lehtioe J."/>
        </authorList>
    </citation>
    <scope>NUCLEOTIDE SEQUENCE [LARGE SCALE GENOMIC DNA]</scope>
    <source>
        <strain evidence="9">ATCC 42132</strain>
    </source>
</reference>
<evidence type="ECO:0000256" key="4">
    <source>
        <dbReference type="ARBA" id="ARBA00022490"/>
    </source>
</evidence>
<sequence length="118" mass="13020">MAARQEAVPMRHTVTMQIPCPDETTATTIQQVLWVDRELRPQDVVKTAQVHQTPSGCVLDVHIRATTLRHLRLSLNAFLEDTALVVRTMDAFQTTRKDAESVTDADGPLEQGSVGRAG</sequence>
<dbReference type="VEuPathDB" id="FungiDB:MSYG_4043"/>
<evidence type="ECO:0000256" key="5">
    <source>
        <dbReference type="ARBA" id="ARBA00022694"/>
    </source>
</evidence>
<evidence type="ECO:0000256" key="1">
    <source>
        <dbReference type="ARBA" id="ARBA00004123"/>
    </source>
</evidence>
<keyword evidence="9" id="KW-1185">Reference proteome</keyword>
<dbReference type="EMBL" id="LT671827">
    <property type="protein sequence ID" value="SHO79693.1"/>
    <property type="molecule type" value="Genomic_DNA"/>
</dbReference>
<keyword evidence="5" id="KW-0819">tRNA processing</keyword>
<dbReference type="AlphaFoldDB" id="A0A1M8ABG2"/>
<dbReference type="Gene3D" id="3.30.310.50">
    <property type="entry name" value="Alpha-D-phosphohexomutase, C-terminal domain"/>
    <property type="match status" value="1"/>
</dbReference>
<evidence type="ECO:0000313" key="8">
    <source>
        <dbReference type="EMBL" id="SHO79693.1"/>
    </source>
</evidence>
<dbReference type="GO" id="GO:0070525">
    <property type="term" value="P:tRNA threonylcarbamoyladenosine metabolic process"/>
    <property type="evidence" value="ECO:0007669"/>
    <property type="project" value="TreeGrafter"/>
</dbReference>
<dbReference type="Pfam" id="PF09341">
    <property type="entry name" value="Pcc1"/>
    <property type="match status" value="1"/>
</dbReference>